<evidence type="ECO:0000259" key="7">
    <source>
        <dbReference type="SMART" id="SM00988"/>
    </source>
</evidence>
<dbReference type="InterPro" id="IPR036118">
    <property type="entry name" value="UreE_N_sf"/>
</dbReference>
<evidence type="ECO:0000256" key="5">
    <source>
        <dbReference type="HAMAP-Rule" id="MF_00822"/>
    </source>
</evidence>
<dbReference type="SUPFAM" id="SSF69737">
    <property type="entry name" value="Urease metallochaperone UreE, C-terminal domain"/>
    <property type="match status" value="1"/>
</dbReference>
<evidence type="ECO:0000313" key="8">
    <source>
        <dbReference type="EMBL" id="MFD2264492.1"/>
    </source>
</evidence>
<evidence type="ECO:0000256" key="4">
    <source>
        <dbReference type="ARBA" id="ARBA00023186"/>
    </source>
</evidence>
<dbReference type="InterPro" id="IPR012406">
    <property type="entry name" value="UreE"/>
</dbReference>
<dbReference type="Pfam" id="PF05194">
    <property type="entry name" value="UreE_C"/>
    <property type="match status" value="1"/>
</dbReference>
<feature type="domain" description="UreE urease accessory N-terminal" evidence="7">
    <location>
        <begin position="3"/>
        <end position="68"/>
    </location>
</feature>
<keyword evidence="9" id="KW-1185">Reference proteome</keyword>
<dbReference type="InterPro" id="IPR004029">
    <property type="entry name" value="UreE_N"/>
</dbReference>
<accession>A0ABW5DTP8</accession>
<dbReference type="HAMAP" id="MF_00822">
    <property type="entry name" value="UreE"/>
    <property type="match status" value="1"/>
</dbReference>
<name>A0ABW5DTP8_9PROT</name>
<dbReference type="SMART" id="SM00988">
    <property type="entry name" value="UreE_N"/>
    <property type="match status" value="1"/>
</dbReference>
<organism evidence="8 9">
    <name type="scientific">Lacibacterium aquatile</name>
    <dbReference type="NCBI Taxonomy" id="1168082"/>
    <lineage>
        <taxon>Bacteria</taxon>
        <taxon>Pseudomonadati</taxon>
        <taxon>Pseudomonadota</taxon>
        <taxon>Alphaproteobacteria</taxon>
        <taxon>Rhodospirillales</taxon>
        <taxon>Rhodospirillaceae</taxon>
    </lineage>
</organism>
<dbReference type="SUPFAM" id="SSF69287">
    <property type="entry name" value="Urease metallochaperone UreE, N-terminal domain"/>
    <property type="match status" value="1"/>
</dbReference>
<dbReference type="EMBL" id="JBHUIP010000013">
    <property type="protein sequence ID" value="MFD2264492.1"/>
    <property type="molecule type" value="Genomic_DNA"/>
</dbReference>
<evidence type="ECO:0000313" key="9">
    <source>
        <dbReference type="Proteomes" id="UP001597295"/>
    </source>
</evidence>
<dbReference type="NCBIfam" id="NF009751">
    <property type="entry name" value="PRK13261.1-1"/>
    <property type="match status" value="1"/>
</dbReference>
<comment type="caution">
    <text evidence="8">The sequence shown here is derived from an EMBL/GenBank/DDBJ whole genome shotgun (WGS) entry which is preliminary data.</text>
</comment>
<evidence type="ECO:0000256" key="1">
    <source>
        <dbReference type="ARBA" id="ARBA00004496"/>
    </source>
</evidence>
<protein>
    <recommendedName>
        <fullName evidence="5">Urease accessory protein UreE</fullName>
    </recommendedName>
</protein>
<dbReference type="Gene3D" id="2.60.260.20">
    <property type="entry name" value="Urease metallochaperone UreE, N-terminal domain"/>
    <property type="match status" value="1"/>
</dbReference>
<dbReference type="Gene3D" id="3.30.70.790">
    <property type="entry name" value="UreE, C-terminal domain"/>
    <property type="match status" value="1"/>
</dbReference>
<keyword evidence="2 5" id="KW-0963">Cytoplasm</keyword>
<feature type="region of interest" description="Disordered" evidence="6">
    <location>
        <begin position="134"/>
        <end position="167"/>
    </location>
</feature>
<sequence length="167" mass="18862">MARATEVLRKGHWAPAKATDRVTLDYQDRHRRRIHLTCDGGTEFLLDLPQATVLEDGDGLLLEDGRKIVVTAKDEPLLEIEADQHALLRAAWHIGNRHLAAELTPTCIRILYDHVLEDMLKGLGLSPVKVEKPFRPEGGAYSSRGGHGHSHHDHHDHEHDHHHGHHH</sequence>
<dbReference type="Proteomes" id="UP001597295">
    <property type="component" value="Unassembled WGS sequence"/>
</dbReference>
<comment type="similarity">
    <text evidence="5">Belongs to the UreE family.</text>
</comment>
<dbReference type="PIRSF" id="PIRSF036402">
    <property type="entry name" value="Ureas_acces_UreE"/>
    <property type="match status" value="1"/>
</dbReference>
<dbReference type="RefSeq" id="WP_379877580.1">
    <property type="nucleotide sequence ID" value="NZ_JBHUIP010000013.1"/>
</dbReference>
<keyword evidence="4 5" id="KW-0143">Chaperone</keyword>
<dbReference type="Pfam" id="PF02814">
    <property type="entry name" value="UreE_N"/>
    <property type="match status" value="1"/>
</dbReference>
<comment type="subcellular location">
    <subcellularLocation>
        <location evidence="1 5">Cytoplasm</location>
    </subcellularLocation>
</comment>
<comment type="function">
    <text evidence="5">Involved in urease metallocenter assembly. Binds nickel. Probably functions as a nickel donor during metallocenter assembly.</text>
</comment>
<proteinExistence type="inferred from homology"/>
<evidence type="ECO:0000256" key="6">
    <source>
        <dbReference type="SAM" id="MobiDB-lite"/>
    </source>
</evidence>
<evidence type="ECO:0000256" key="2">
    <source>
        <dbReference type="ARBA" id="ARBA00022490"/>
    </source>
</evidence>
<gene>
    <name evidence="5 8" type="primary">ureE</name>
    <name evidence="8" type="ORF">ACFSM5_16425</name>
</gene>
<reference evidence="9" key="1">
    <citation type="journal article" date="2019" name="Int. J. Syst. Evol. Microbiol.">
        <title>The Global Catalogue of Microorganisms (GCM) 10K type strain sequencing project: providing services to taxonomists for standard genome sequencing and annotation.</title>
        <authorList>
            <consortium name="The Broad Institute Genomics Platform"/>
            <consortium name="The Broad Institute Genome Sequencing Center for Infectious Disease"/>
            <person name="Wu L."/>
            <person name="Ma J."/>
        </authorList>
    </citation>
    <scope>NUCLEOTIDE SEQUENCE [LARGE SCALE GENOMIC DNA]</scope>
    <source>
        <strain evidence="9">CGMCC 1.19062</strain>
    </source>
</reference>
<dbReference type="InterPro" id="IPR007864">
    <property type="entry name" value="UreE_C_dom"/>
</dbReference>
<dbReference type="CDD" id="cd00571">
    <property type="entry name" value="UreE"/>
    <property type="match status" value="1"/>
</dbReference>
<keyword evidence="3 5" id="KW-0533">Nickel</keyword>
<evidence type="ECO:0000256" key="3">
    <source>
        <dbReference type="ARBA" id="ARBA00022596"/>
    </source>
</evidence>